<dbReference type="InterPro" id="IPR000742">
    <property type="entry name" value="EGF"/>
</dbReference>
<reference evidence="5" key="1">
    <citation type="submission" date="2023-07" db="EMBL/GenBank/DDBJ databases">
        <authorList>
            <consortium name="CYATHOMIX"/>
        </authorList>
    </citation>
    <scope>NUCLEOTIDE SEQUENCE</scope>
    <source>
        <strain evidence="5">N/A</strain>
    </source>
</reference>
<dbReference type="PROSITE" id="PS00022">
    <property type="entry name" value="EGF_1"/>
    <property type="match status" value="1"/>
</dbReference>
<feature type="signal peptide" evidence="3">
    <location>
        <begin position="1"/>
        <end position="16"/>
    </location>
</feature>
<dbReference type="Proteomes" id="UP001176961">
    <property type="component" value="Unassembled WGS sequence"/>
</dbReference>
<feature type="disulfide bond" evidence="1">
    <location>
        <begin position="145"/>
        <end position="154"/>
    </location>
</feature>
<feature type="domain" description="EGF-like" evidence="4">
    <location>
        <begin position="118"/>
        <end position="155"/>
    </location>
</feature>
<sequence>MLALFMIICLLSVSQAAPGNETNELPTNVSKAAKKQAGESASAEKNMIEDVKKELDKAVKNLNNSVVDNNQKVTSAITEVAGSLTCTPVDCNNRGTCVGTKAAHICACNLGFSGSSCEETVCDSNRECNGRGICFGTTSSFTCLCNLGYSGTRCEIIQQTP</sequence>
<evidence type="ECO:0000313" key="6">
    <source>
        <dbReference type="Proteomes" id="UP001176961"/>
    </source>
</evidence>
<keyword evidence="3" id="KW-0732">Signal</keyword>
<evidence type="ECO:0000256" key="3">
    <source>
        <dbReference type="SAM" id="SignalP"/>
    </source>
</evidence>
<dbReference type="SMART" id="SM00181">
    <property type="entry name" value="EGF"/>
    <property type="match status" value="2"/>
</dbReference>
<dbReference type="Gene3D" id="2.10.25.10">
    <property type="entry name" value="Laminin"/>
    <property type="match status" value="2"/>
</dbReference>
<dbReference type="AlphaFoldDB" id="A0AA36H4B8"/>
<evidence type="ECO:0000259" key="4">
    <source>
        <dbReference type="PROSITE" id="PS50026"/>
    </source>
</evidence>
<proteinExistence type="predicted"/>
<keyword evidence="1" id="KW-1015">Disulfide bond</keyword>
<name>A0AA36H4B8_CYLNA</name>
<accession>A0AA36H4B8</accession>
<dbReference type="EMBL" id="CATQJL010000305">
    <property type="protein sequence ID" value="CAJ0603434.1"/>
    <property type="molecule type" value="Genomic_DNA"/>
</dbReference>
<organism evidence="5 6">
    <name type="scientific">Cylicocyclus nassatus</name>
    <name type="common">Nematode worm</name>
    <dbReference type="NCBI Taxonomy" id="53992"/>
    <lineage>
        <taxon>Eukaryota</taxon>
        <taxon>Metazoa</taxon>
        <taxon>Ecdysozoa</taxon>
        <taxon>Nematoda</taxon>
        <taxon>Chromadorea</taxon>
        <taxon>Rhabditida</taxon>
        <taxon>Rhabditina</taxon>
        <taxon>Rhabditomorpha</taxon>
        <taxon>Strongyloidea</taxon>
        <taxon>Strongylidae</taxon>
        <taxon>Cylicocyclus</taxon>
    </lineage>
</organism>
<dbReference type="CDD" id="cd00054">
    <property type="entry name" value="EGF_CA"/>
    <property type="match status" value="1"/>
</dbReference>
<comment type="caution">
    <text evidence="1">Lacks conserved residue(s) required for the propagation of feature annotation.</text>
</comment>
<gene>
    <name evidence="5" type="ORF">CYNAS_LOCUS15417</name>
</gene>
<comment type="caution">
    <text evidence="5">The sequence shown here is derived from an EMBL/GenBank/DDBJ whole genome shotgun (WGS) entry which is preliminary data.</text>
</comment>
<protein>
    <recommendedName>
        <fullName evidence="4">EGF-like domain-containing protein</fullName>
    </recommendedName>
</protein>
<keyword evidence="2" id="KW-0175">Coiled coil</keyword>
<keyword evidence="1" id="KW-0245">EGF-like domain</keyword>
<dbReference type="PROSITE" id="PS50026">
    <property type="entry name" value="EGF_3"/>
    <property type="match status" value="1"/>
</dbReference>
<feature type="chain" id="PRO_5041229583" description="EGF-like domain-containing protein" evidence="3">
    <location>
        <begin position="17"/>
        <end position="161"/>
    </location>
</feature>
<evidence type="ECO:0000256" key="1">
    <source>
        <dbReference type="PROSITE-ProRule" id="PRU00076"/>
    </source>
</evidence>
<dbReference type="PROSITE" id="PS01186">
    <property type="entry name" value="EGF_2"/>
    <property type="match status" value="1"/>
</dbReference>
<evidence type="ECO:0000256" key="2">
    <source>
        <dbReference type="SAM" id="Coils"/>
    </source>
</evidence>
<feature type="coiled-coil region" evidence="2">
    <location>
        <begin position="41"/>
        <end position="72"/>
    </location>
</feature>
<evidence type="ECO:0000313" key="5">
    <source>
        <dbReference type="EMBL" id="CAJ0603434.1"/>
    </source>
</evidence>
<keyword evidence="6" id="KW-1185">Reference proteome</keyword>
<dbReference type="SUPFAM" id="SSF57196">
    <property type="entry name" value="EGF/Laminin"/>
    <property type="match status" value="2"/>
</dbReference>